<dbReference type="STRING" id="42249.A0A317SCN4"/>
<accession>A0A317SCN4</accession>
<keyword evidence="2" id="KW-1185">Reference proteome</keyword>
<dbReference type="CDD" id="cd02440">
    <property type="entry name" value="AdoMet_MTases"/>
    <property type="match status" value="1"/>
</dbReference>
<evidence type="ECO:0000313" key="2">
    <source>
        <dbReference type="Proteomes" id="UP000246991"/>
    </source>
</evidence>
<comment type="caution">
    <text evidence="1">The sequence shown here is derived from an EMBL/GenBank/DDBJ whole genome shotgun (WGS) entry which is preliminary data.</text>
</comment>
<dbReference type="Proteomes" id="UP000246991">
    <property type="component" value="Unassembled WGS sequence"/>
</dbReference>
<dbReference type="GO" id="GO:0008168">
    <property type="term" value="F:methyltransferase activity"/>
    <property type="evidence" value="ECO:0007669"/>
    <property type="project" value="UniProtKB-KW"/>
</dbReference>
<sequence>MPNDEKEQDRLDLIHHMYLIMLDGDLVVAPVENPQGILDIGTGTGIWAIDVADQFPAAVVIGTDLSPIQPSWVPPNCKFQVDDAESDWSFGKNSFDLIHSRHLMTSIRDWPKYIKQIYDSLKPGGWVQMLEHDFILCSDDNSLAPDSYLRHWFDLYNIATEKINLPTISHKLSEILEEADFMEVTQTIYGLPWGPWAKDKKLKEIGAWMLANTESSFEAYGLAFMTRVLNKTSEEAKGICDKAHKELRGKKIHVYNKHYVIVGRKPLGT</sequence>
<protein>
    <submittedName>
        <fullName evidence="1">S-adenosyl-L-methionine-dependent methyltransferase</fullName>
    </submittedName>
</protein>
<dbReference type="InterPro" id="IPR029063">
    <property type="entry name" value="SAM-dependent_MTases_sf"/>
</dbReference>
<dbReference type="OrthoDB" id="2013972at2759"/>
<reference evidence="1 2" key="1">
    <citation type="submission" date="2018-03" db="EMBL/GenBank/DDBJ databases">
        <title>Genomes of Pezizomycetes fungi and the evolution of truffles.</title>
        <authorList>
            <person name="Murat C."/>
            <person name="Payen T."/>
            <person name="Noel B."/>
            <person name="Kuo A."/>
            <person name="Martin F.M."/>
        </authorList>
    </citation>
    <scope>NUCLEOTIDE SEQUENCE [LARGE SCALE GENOMIC DNA]</scope>
    <source>
        <strain evidence="1">091103-1</strain>
    </source>
</reference>
<dbReference type="SUPFAM" id="SSF53335">
    <property type="entry name" value="S-adenosyl-L-methionine-dependent methyltransferases"/>
    <property type="match status" value="1"/>
</dbReference>
<dbReference type="GO" id="GO:0032259">
    <property type="term" value="P:methylation"/>
    <property type="evidence" value="ECO:0007669"/>
    <property type="project" value="UniProtKB-KW"/>
</dbReference>
<keyword evidence="1" id="KW-0489">Methyltransferase</keyword>
<dbReference type="EMBL" id="PYWC01000111">
    <property type="protein sequence ID" value="PWW72263.1"/>
    <property type="molecule type" value="Genomic_DNA"/>
</dbReference>
<dbReference type="PANTHER" id="PTHR43591">
    <property type="entry name" value="METHYLTRANSFERASE"/>
    <property type="match status" value="1"/>
</dbReference>
<keyword evidence="1" id="KW-0808">Transferase</keyword>
<dbReference type="PANTHER" id="PTHR43591:SF24">
    <property type="entry name" value="2-METHOXY-6-POLYPRENYL-1,4-BENZOQUINOL METHYLASE, MITOCHONDRIAL"/>
    <property type="match status" value="1"/>
</dbReference>
<dbReference type="Gene3D" id="3.40.50.150">
    <property type="entry name" value="Vaccinia Virus protein VP39"/>
    <property type="match status" value="1"/>
</dbReference>
<dbReference type="Pfam" id="PF13489">
    <property type="entry name" value="Methyltransf_23"/>
    <property type="match status" value="1"/>
</dbReference>
<name>A0A317SCN4_9PEZI</name>
<evidence type="ECO:0000313" key="1">
    <source>
        <dbReference type="EMBL" id="PWW72263.1"/>
    </source>
</evidence>
<gene>
    <name evidence="1" type="ORF">C7212DRAFT_286547</name>
</gene>
<dbReference type="AlphaFoldDB" id="A0A317SCN4"/>
<organism evidence="1 2">
    <name type="scientific">Tuber magnatum</name>
    <name type="common">white Piedmont truffle</name>
    <dbReference type="NCBI Taxonomy" id="42249"/>
    <lineage>
        <taxon>Eukaryota</taxon>
        <taxon>Fungi</taxon>
        <taxon>Dikarya</taxon>
        <taxon>Ascomycota</taxon>
        <taxon>Pezizomycotina</taxon>
        <taxon>Pezizomycetes</taxon>
        <taxon>Pezizales</taxon>
        <taxon>Tuberaceae</taxon>
        <taxon>Tuber</taxon>
    </lineage>
</organism>
<proteinExistence type="predicted"/>